<dbReference type="EMBL" id="JAMYJR010000079">
    <property type="protein sequence ID" value="MCO8278039.1"/>
    <property type="molecule type" value="Genomic_DNA"/>
</dbReference>
<reference evidence="1 2" key="1">
    <citation type="submission" date="2022-06" db="EMBL/GenBank/DDBJ databases">
        <title>New Species of the Genus Actinoplanes, ActinopZanes ferrugineus.</title>
        <authorList>
            <person name="Ding P."/>
        </authorList>
    </citation>
    <scope>NUCLEOTIDE SEQUENCE [LARGE SCALE GENOMIC DNA]</scope>
    <source>
        <strain evidence="1 2">TRM88003</strain>
    </source>
</reference>
<evidence type="ECO:0000313" key="1">
    <source>
        <dbReference type="EMBL" id="MCO8278039.1"/>
    </source>
</evidence>
<comment type="caution">
    <text evidence="1">The sequence shown here is derived from an EMBL/GenBank/DDBJ whole genome shotgun (WGS) entry which is preliminary data.</text>
</comment>
<proteinExistence type="predicted"/>
<keyword evidence="2" id="KW-1185">Reference proteome</keyword>
<organism evidence="1 2">
    <name type="scientific">Paractinoplanes aksuensis</name>
    <dbReference type="NCBI Taxonomy" id="2939490"/>
    <lineage>
        <taxon>Bacteria</taxon>
        <taxon>Bacillati</taxon>
        <taxon>Actinomycetota</taxon>
        <taxon>Actinomycetes</taxon>
        <taxon>Micromonosporales</taxon>
        <taxon>Micromonosporaceae</taxon>
        <taxon>Paractinoplanes</taxon>
    </lineage>
</organism>
<dbReference type="Proteomes" id="UP001523369">
    <property type="component" value="Unassembled WGS sequence"/>
</dbReference>
<name>A0ABT1E4J1_9ACTN</name>
<gene>
    <name evidence="1" type="ORF">M1L60_46455</name>
</gene>
<sequence length="143" mass="15059">MTVDDVFVPSGFSYPAQETGQPAQSPYRWPTAELVRLGATAVVAGVARSALDLRGPTAPLADSTARLAAALESLRSEVGTGTDVRALQGAMERTIAAARSALSTVTDVGRDDRSAADEAERRFVRIGMAVLCALRAQDGDIRR</sequence>
<dbReference type="RefSeq" id="WP_253244038.1">
    <property type="nucleotide sequence ID" value="NZ_JAMYJR010000079.1"/>
</dbReference>
<protein>
    <submittedName>
        <fullName evidence="1">Uncharacterized protein</fullName>
    </submittedName>
</protein>
<accession>A0ABT1E4J1</accession>
<evidence type="ECO:0000313" key="2">
    <source>
        <dbReference type="Proteomes" id="UP001523369"/>
    </source>
</evidence>